<gene>
    <name evidence="13" type="ORF">IPV69_21170</name>
</gene>
<dbReference type="PANTHER" id="PTHR30027:SF3">
    <property type="entry name" value="16S RRNA (URACIL(1498)-N(3))-METHYLTRANSFERASE"/>
    <property type="match status" value="1"/>
</dbReference>
<evidence type="ECO:0000256" key="5">
    <source>
        <dbReference type="ARBA" id="ARBA00022603"/>
    </source>
</evidence>
<dbReference type="GO" id="GO:0070042">
    <property type="term" value="F:rRNA (uridine-N3-)-methyltransferase activity"/>
    <property type="evidence" value="ECO:0007669"/>
    <property type="project" value="TreeGrafter"/>
</dbReference>
<evidence type="ECO:0000256" key="4">
    <source>
        <dbReference type="ARBA" id="ARBA00022552"/>
    </source>
</evidence>
<evidence type="ECO:0000313" key="14">
    <source>
        <dbReference type="Proteomes" id="UP000593765"/>
    </source>
</evidence>
<evidence type="ECO:0000256" key="10">
    <source>
        <dbReference type="PIRNR" id="PIRNR015601"/>
    </source>
</evidence>
<dbReference type="EMBL" id="CP063458">
    <property type="protein sequence ID" value="QOV88717.1"/>
    <property type="molecule type" value="Genomic_DNA"/>
</dbReference>
<feature type="domain" description="Ribosomal RNA small subunit methyltransferase E methyltransferase" evidence="11">
    <location>
        <begin position="76"/>
        <end position="235"/>
    </location>
</feature>
<dbReference type="SUPFAM" id="SSF75217">
    <property type="entry name" value="alpha/beta knot"/>
    <property type="match status" value="1"/>
</dbReference>
<dbReference type="KEGG" id="hbs:IPV69_21170"/>
<evidence type="ECO:0000256" key="3">
    <source>
        <dbReference type="ARBA" id="ARBA00022490"/>
    </source>
</evidence>
<comment type="catalytic activity">
    <reaction evidence="9 10">
        <text>uridine(1498) in 16S rRNA + S-adenosyl-L-methionine = N(3)-methyluridine(1498) in 16S rRNA + S-adenosyl-L-homocysteine + H(+)</text>
        <dbReference type="Rhea" id="RHEA:42920"/>
        <dbReference type="Rhea" id="RHEA-COMP:10283"/>
        <dbReference type="Rhea" id="RHEA-COMP:10284"/>
        <dbReference type="ChEBI" id="CHEBI:15378"/>
        <dbReference type="ChEBI" id="CHEBI:57856"/>
        <dbReference type="ChEBI" id="CHEBI:59789"/>
        <dbReference type="ChEBI" id="CHEBI:65315"/>
        <dbReference type="ChEBI" id="CHEBI:74502"/>
        <dbReference type="EC" id="2.1.1.193"/>
    </reaction>
</comment>
<feature type="domain" description="Ribosomal RNA small subunit methyltransferase E PUA-like" evidence="12">
    <location>
        <begin position="21"/>
        <end position="61"/>
    </location>
</feature>
<dbReference type="NCBIfam" id="TIGR00046">
    <property type="entry name" value="RsmE family RNA methyltransferase"/>
    <property type="match status" value="1"/>
</dbReference>
<keyword evidence="3 10" id="KW-0963">Cytoplasm</keyword>
<dbReference type="AlphaFoldDB" id="A0A7M2WT78"/>
<dbReference type="PIRSF" id="PIRSF015601">
    <property type="entry name" value="MTase_slr0722"/>
    <property type="match status" value="1"/>
</dbReference>
<dbReference type="Pfam" id="PF20260">
    <property type="entry name" value="PUA_4"/>
    <property type="match status" value="1"/>
</dbReference>
<dbReference type="SUPFAM" id="SSF88697">
    <property type="entry name" value="PUA domain-like"/>
    <property type="match status" value="1"/>
</dbReference>
<dbReference type="Pfam" id="PF04452">
    <property type="entry name" value="Methyltrans_RNA"/>
    <property type="match status" value="1"/>
</dbReference>
<evidence type="ECO:0000259" key="12">
    <source>
        <dbReference type="Pfam" id="PF20260"/>
    </source>
</evidence>
<evidence type="ECO:0000256" key="2">
    <source>
        <dbReference type="ARBA" id="ARBA00005528"/>
    </source>
</evidence>
<evidence type="ECO:0000256" key="6">
    <source>
        <dbReference type="ARBA" id="ARBA00022679"/>
    </source>
</evidence>
<proteinExistence type="inferred from homology"/>
<keyword evidence="4 10" id="KW-0698">rRNA processing</keyword>
<dbReference type="EC" id="2.1.1.193" evidence="10"/>
<evidence type="ECO:0000256" key="9">
    <source>
        <dbReference type="ARBA" id="ARBA00047944"/>
    </source>
</evidence>
<keyword evidence="5 10" id="KW-0489">Methyltransferase</keyword>
<evidence type="ECO:0000256" key="1">
    <source>
        <dbReference type="ARBA" id="ARBA00004496"/>
    </source>
</evidence>
<dbReference type="PANTHER" id="PTHR30027">
    <property type="entry name" value="RIBOSOMAL RNA SMALL SUBUNIT METHYLTRANSFERASE E"/>
    <property type="match status" value="1"/>
</dbReference>
<evidence type="ECO:0000256" key="7">
    <source>
        <dbReference type="ARBA" id="ARBA00022691"/>
    </source>
</evidence>
<dbReference type="InterPro" id="IPR015947">
    <property type="entry name" value="PUA-like_sf"/>
</dbReference>
<sequence>MPRRLHIASLHPGVLSLDPIQVRHARQALRLMDGDEVELFDDAGRTALATIIAGASHELNLRVDAVREAREIGFTWTVAAAVPKGERADWLVEKLSELGCGGFVPLIAERSVVTPKGTGKHDRWVRIATESAKQCRRPGVMCIESPISLDECLRTLDIGAGGSAWFFDTGSTAIPVRELLLNPVAPRSLTVLVGPEGGWSPTEVDRMLDARLTAVALTSTILRVETAAVAAGALVASMWASPRG</sequence>
<dbReference type="Proteomes" id="UP000593765">
    <property type="component" value="Chromosome"/>
</dbReference>
<dbReference type="InterPro" id="IPR006700">
    <property type="entry name" value="RsmE"/>
</dbReference>
<comment type="function">
    <text evidence="8 10">Specifically methylates the N3 position of the uracil ring of uridine 1498 (m3U1498) in 16S rRNA. Acts on the fully assembled 30S ribosomal subunit.</text>
</comment>
<evidence type="ECO:0000313" key="13">
    <source>
        <dbReference type="EMBL" id="QOV88717.1"/>
    </source>
</evidence>
<evidence type="ECO:0000259" key="11">
    <source>
        <dbReference type="Pfam" id="PF04452"/>
    </source>
</evidence>
<protein>
    <recommendedName>
        <fullName evidence="10">Ribosomal RNA small subunit methyltransferase E</fullName>
        <ecNumber evidence="10">2.1.1.193</ecNumber>
    </recommendedName>
</protein>
<keyword evidence="14" id="KW-1185">Reference proteome</keyword>
<name>A0A7M2WT78_9BACT</name>
<comment type="subcellular location">
    <subcellularLocation>
        <location evidence="1 10">Cytoplasm</location>
    </subcellularLocation>
</comment>
<dbReference type="InterPro" id="IPR046887">
    <property type="entry name" value="RsmE_PUA-like"/>
</dbReference>
<keyword evidence="6 10" id="KW-0808">Transferase</keyword>
<dbReference type="InterPro" id="IPR046886">
    <property type="entry name" value="RsmE_MTase_dom"/>
</dbReference>
<accession>A0A7M2WT78</accession>
<dbReference type="RefSeq" id="WP_206291718.1">
    <property type="nucleotide sequence ID" value="NZ_CP063458.1"/>
</dbReference>
<comment type="similarity">
    <text evidence="2 10">Belongs to the RNA methyltransferase RsmE family.</text>
</comment>
<dbReference type="GO" id="GO:0070475">
    <property type="term" value="P:rRNA base methylation"/>
    <property type="evidence" value="ECO:0007669"/>
    <property type="project" value="TreeGrafter"/>
</dbReference>
<dbReference type="Gene3D" id="3.40.1280.10">
    <property type="match status" value="1"/>
</dbReference>
<keyword evidence="7 10" id="KW-0949">S-adenosyl-L-methionine</keyword>
<evidence type="ECO:0000256" key="8">
    <source>
        <dbReference type="ARBA" id="ARBA00025699"/>
    </source>
</evidence>
<dbReference type="GO" id="GO:0005737">
    <property type="term" value="C:cytoplasm"/>
    <property type="evidence" value="ECO:0007669"/>
    <property type="project" value="UniProtKB-SubCell"/>
</dbReference>
<dbReference type="InterPro" id="IPR029026">
    <property type="entry name" value="tRNA_m1G_MTases_N"/>
</dbReference>
<dbReference type="InterPro" id="IPR029028">
    <property type="entry name" value="Alpha/beta_knot_MTases"/>
</dbReference>
<dbReference type="CDD" id="cd18084">
    <property type="entry name" value="RsmE-like"/>
    <property type="match status" value="1"/>
</dbReference>
<organism evidence="13 14">
    <name type="scientific">Humisphaera borealis</name>
    <dbReference type="NCBI Taxonomy" id="2807512"/>
    <lineage>
        <taxon>Bacteria</taxon>
        <taxon>Pseudomonadati</taxon>
        <taxon>Planctomycetota</taxon>
        <taxon>Phycisphaerae</taxon>
        <taxon>Tepidisphaerales</taxon>
        <taxon>Tepidisphaeraceae</taxon>
        <taxon>Humisphaera</taxon>
    </lineage>
</organism>
<reference evidence="13 14" key="1">
    <citation type="submission" date="2020-10" db="EMBL/GenBank/DDBJ databases">
        <title>Wide distribution of Phycisphaera-like planctomycetes from WD2101 soil group in peatlands and genome analysis of the first cultivated representative.</title>
        <authorList>
            <person name="Dedysh S.N."/>
            <person name="Beletsky A.V."/>
            <person name="Ivanova A."/>
            <person name="Kulichevskaya I.S."/>
            <person name="Suzina N.E."/>
            <person name="Philippov D.A."/>
            <person name="Rakitin A.L."/>
            <person name="Mardanov A.V."/>
            <person name="Ravin N.V."/>
        </authorList>
    </citation>
    <scope>NUCLEOTIDE SEQUENCE [LARGE SCALE GENOMIC DNA]</scope>
    <source>
        <strain evidence="13 14">M1803</strain>
    </source>
</reference>